<accession>I9VJL5</accession>
<keyword evidence="1" id="KW-1133">Transmembrane helix</keyword>
<dbReference type="RefSeq" id="WP_005802471.1">
    <property type="nucleotide sequence ID" value="NZ_JH724195.1"/>
</dbReference>
<keyword evidence="1" id="KW-0812">Transmembrane</keyword>
<comment type="caution">
    <text evidence="2">The sequence shown here is derived from an EMBL/GenBank/DDBJ whole genome shotgun (WGS) entry which is preliminary data.</text>
</comment>
<keyword evidence="1" id="KW-0472">Membrane</keyword>
<protein>
    <submittedName>
        <fullName evidence="2">Uncharacterized protein</fullName>
    </submittedName>
</protein>
<dbReference type="AlphaFoldDB" id="I9VJL5"/>
<feature type="transmembrane region" description="Helical" evidence="1">
    <location>
        <begin position="46"/>
        <end position="68"/>
    </location>
</feature>
<dbReference type="Proteomes" id="UP000003917">
    <property type="component" value="Unassembled WGS sequence"/>
</dbReference>
<dbReference type="PATRIC" id="fig|997881.3.peg.2956"/>
<dbReference type="HOGENOM" id="CLU_1493349_0_0_10"/>
<dbReference type="EMBL" id="AGXP01000028">
    <property type="protein sequence ID" value="EIY95826.1"/>
    <property type="molecule type" value="Genomic_DNA"/>
</dbReference>
<feature type="transmembrane region" description="Helical" evidence="1">
    <location>
        <begin position="158"/>
        <end position="179"/>
    </location>
</feature>
<proteinExistence type="predicted"/>
<name>I9VJL5_BACFG</name>
<reference evidence="2 3" key="1">
    <citation type="submission" date="2012-02" db="EMBL/GenBank/DDBJ databases">
        <title>The Genome Sequence of Bacteroides fragilis CL05T12C13.</title>
        <authorList>
            <consortium name="The Broad Institute Genome Sequencing Platform"/>
            <person name="Earl A."/>
            <person name="Ward D."/>
            <person name="Feldgarden M."/>
            <person name="Gevers D."/>
            <person name="Zitomersky N.L."/>
            <person name="Coyne M.J."/>
            <person name="Comstock L.E."/>
            <person name="Young S.K."/>
            <person name="Zeng Q."/>
            <person name="Gargeya S."/>
            <person name="Fitzgerald M."/>
            <person name="Haas B."/>
            <person name="Abouelleil A."/>
            <person name="Alvarado L."/>
            <person name="Arachchi H.M."/>
            <person name="Berlin A."/>
            <person name="Chapman S.B."/>
            <person name="Gearin G."/>
            <person name="Goldberg J."/>
            <person name="Griggs A."/>
            <person name="Gujja S."/>
            <person name="Hansen M."/>
            <person name="Heiman D."/>
            <person name="Howarth C."/>
            <person name="Larimer J."/>
            <person name="Lui A."/>
            <person name="MacDonald P.J.P."/>
            <person name="McCowen C."/>
            <person name="Montmayeur A."/>
            <person name="Murphy C."/>
            <person name="Neiman D."/>
            <person name="Pearson M."/>
            <person name="Priest M."/>
            <person name="Roberts A."/>
            <person name="Saif S."/>
            <person name="Shea T."/>
            <person name="Sisk P."/>
            <person name="Stolte C."/>
            <person name="Sykes S."/>
            <person name="Wortman J."/>
            <person name="Nusbaum C."/>
            <person name="Birren B."/>
        </authorList>
    </citation>
    <scope>NUCLEOTIDE SEQUENCE [LARGE SCALE GENOMIC DNA]</scope>
    <source>
        <strain evidence="2 3">CL05T12C13</strain>
    </source>
</reference>
<evidence type="ECO:0000313" key="3">
    <source>
        <dbReference type="Proteomes" id="UP000003917"/>
    </source>
</evidence>
<sequence length="180" mass="20501">METENFRISSNSIEHLSTDILKLYYESAQKRMGDYHKQANDTTDRAYKLITVYIGILTLLCGYLYVNWAITPSIMAIFALAIGIALATAFILVIILPRLYVPLGRSPKELQPEVYAQYFAQSTDLPDEKRLKLILKDELEMLQGCIDVQERKNKNRTFLFTLSLLSALCGIIASAWIMLI</sequence>
<gene>
    <name evidence="2" type="ORF">HMPREF1080_02798</name>
</gene>
<evidence type="ECO:0000313" key="2">
    <source>
        <dbReference type="EMBL" id="EIY95826.1"/>
    </source>
</evidence>
<organism evidence="2 3">
    <name type="scientific">Bacteroides fragilis CL05T12C13</name>
    <dbReference type="NCBI Taxonomy" id="997881"/>
    <lineage>
        <taxon>Bacteria</taxon>
        <taxon>Pseudomonadati</taxon>
        <taxon>Bacteroidota</taxon>
        <taxon>Bacteroidia</taxon>
        <taxon>Bacteroidales</taxon>
        <taxon>Bacteroidaceae</taxon>
        <taxon>Bacteroides</taxon>
    </lineage>
</organism>
<evidence type="ECO:0000256" key="1">
    <source>
        <dbReference type="SAM" id="Phobius"/>
    </source>
</evidence>
<feature type="transmembrane region" description="Helical" evidence="1">
    <location>
        <begin position="74"/>
        <end position="96"/>
    </location>
</feature>